<dbReference type="FunFam" id="1.25.40.10:FF:000366">
    <property type="entry name" value="Pentatricopeptide (PPR) repeat-containing protein"/>
    <property type="match status" value="1"/>
</dbReference>
<dbReference type="InterPro" id="IPR011990">
    <property type="entry name" value="TPR-like_helical_dom_sf"/>
</dbReference>
<dbReference type="OMA" id="RVHVFMV"/>
<dbReference type="FunFam" id="1.25.40.10:FF:000073">
    <property type="entry name" value="Pentatricopeptide repeat-containing protein chloroplastic"/>
    <property type="match status" value="1"/>
</dbReference>
<dbReference type="GO" id="GO:0080156">
    <property type="term" value="P:mitochondrial mRNA modification"/>
    <property type="evidence" value="ECO:0007669"/>
    <property type="project" value="EnsemblPlants"/>
</dbReference>
<dbReference type="AlphaFoldDB" id="A0A5P1E4S3"/>
<protein>
    <recommendedName>
        <fullName evidence="5">DYW domain-containing protein</fullName>
    </recommendedName>
</protein>
<dbReference type="InterPro" id="IPR046960">
    <property type="entry name" value="PPR_At4g14850-like_plant"/>
</dbReference>
<organism evidence="3 4">
    <name type="scientific">Asparagus officinalis</name>
    <name type="common">Garden asparagus</name>
    <dbReference type="NCBI Taxonomy" id="4686"/>
    <lineage>
        <taxon>Eukaryota</taxon>
        <taxon>Viridiplantae</taxon>
        <taxon>Streptophyta</taxon>
        <taxon>Embryophyta</taxon>
        <taxon>Tracheophyta</taxon>
        <taxon>Spermatophyta</taxon>
        <taxon>Magnoliopsida</taxon>
        <taxon>Liliopsida</taxon>
        <taxon>Asparagales</taxon>
        <taxon>Asparagaceae</taxon>
        <taxon>Asparagoideae</taxon>
        <taxon>Asparagus</taxon>
    </lineage>
</organism>
<dbReference type="PROSITE" id="PS51375">
    <property type="entry name" value="PPR"/>
    <property type="match status" value="7"/>
</dbReference>
<keyword evidence="1" id="KW-0677">Repeat</keyword>
<dbReference type="InterPro" id="IPR002885">
    <property type="entry name" value="PPR_rpt"/>
</dbReference>
<dbReference type="Gramene" id="ONK57631">
    <property type="protein sequence ID" value="ONK57631"/>
    <property type="gene ID" value="A4U43_C09F2480"/>
</dbReference>
<feature type="repeat" description="PPR" evidence="2">
    <location>
        <begin position="281"/>
        <end position="315"/>
    </location>
</feature>
<dbReference type="NCBIfam" id="TIGR00756">
    <property type="entry name" value="PPR"/>
    <property type="match status" value="7"/>
</dbReference>
<dbReference type="PANTHER" id="PTHR47926:SF433">
    <property type="entry name" value="PENTATRICOPEPTIDE REPEAT-CONTAINING PROTEIN"/>
    <property type="match status" value="1"/>
</dbReference>
<evidence type="ECO:0000256" key="1">
    <source>
        <dbReference type="ARBA" id="ARBA00022737"/>
    </source>
</evidence>
<dbReference type="InterPro" id="IPR046848">
    <property type="entry name" value="E_motif"/>
</dbReference>
<gene>
    <name evidence="3" type="ORF">A4U43_C09F2480</name>
</gene>
<feature type="repeat" description="PPR" evidence="2">
    <location>
        <begin position="587"/>
        <end position="621"/>
    </location>
</feature>
<reference evidence="4" key="1">
    <citation type="journal article" date="2017" name="Nat. Commun.">
        <title>The asparagus genome sheds light on the origin and evolution of a young Y chromosome.</title>
        <authorList>
            <person name="Harkess A."/>
            <person name="Zhou J."/>
            <person name="Xu C."/>
            <person name="Bowers J.E."/>
            <person name="Van der Hulst R."/>
            <person name="Ayyampalayam S."/>
            <person name="Mercati F."/>
            <person name="Riccardi P."/>
            <person name="McKain M.R."/>
            <person name="Kakrana A."/>
            <person name="Tang H."/>
            <person name="Ray J."/>
            <person name="Groenendijk J."/>
            <person name="Arikit S."/>
            <person name="Mathioni S.M."/>
            <person name="Nakano M."/>
            <person name="Shan H."/>
            <person name="Telgmann-Rauber A."/>
            <person name="Kanno A."/>
            <person name="Yue Z."/>
            <person name="Chen H."/>
            <person name="Li W."/>
            <person name="Chen Y."/>
            <person name="Xu X."/>
            <person name="Zhang Y."/>
            <person name="Luo S."/>
            <person name="Chen H."/>
            <person name="Gao J."/>
            <person name="Mao Z."/>
            <person name="Pires J.C."/>
            <person name="Luo M."/>
            <person name="Kudrna D."/>
            <person name="Wing R.A."/>
            <person name="Meyers B.C."/>
            <person name="Yi K."/>
            <person name="Kong H."/>
            <person name="Lavrijsen P."/>
            <person name="Sunseri F."/>
            <person name="Falavigna A."/>
            <person name="Ye Y."/>
            <person name="Leebens-Mack J.H."/>
            <person name="Chen G."/>
        </authorList>
    </citation>
    <scope>NUCLEOTIDE SEQUENCE [LARGE SCALE GENOMIC DNA]</scope>
    <source>
        <strain evidence="4">cv. DH0086</strain>
    </source>
</reference>
<feature type="repeat" description="PPR" evidence="2">
    <location>
        <begin position="343"/>
        <end position="377"/>
    </location>
</feature>
<dbReference type="Proteomes" id="UP000243459">
    <property type="component" value="Chromosome 9"/>
</dbReference>
<keyword evidence="4" id="KW-1185">Reference proteome</keyword>
<feature type="repeat" description="PPR" evidence="2">
    <location>
        <begin position="78"/>
        <end position="112"/>
    </location>
</feature>
<dbReference type="Gene3D" id="1.25.40.10">
    <property type="entry name" value="Tetratricopeptide repeat domain"/>
    <property type="match status" value="5"/>
</dbReference>
<evidence type="ECO:0000256" key="2">
    <source>
        <dbReference type="PROSITE-ProRule" id="PRU00708"/>
    </source>
</evidence>
<dbReference type="EMBL" id="CM007389">
    <property type="protein sequence ID" value="ONK57631.1"/>
    <property type="molecule type" value="Genomic_DNA"/>
</dbReference>
<proteinExistence type="predicted"/>
<name>A0A5P1E4S3_ASPOF</name>
<dbReference type="FunFam" id="1.25.40.10:FF:001181">
    <property type="entry name" value="PPR containing plant-like protein"/>
    <property type="match status" value="1"/>
</dbReference>
<dbReference type="Pfam" id="PF13041">
    <property type="entry name" value="PPR_2"/>
    <property type="match status" value="3"/>
</dbReference>
<dbReference type="FunFam" id="1.25.40.10:FF:000442">
    <property type="entry name" value="Pentatricopeptide repeat-containing protein At3g49710"/>
    <property type="match status" value="1"/>
</dbReference>
<dbReference type="Pfam" id="PF01535">
    <property type="entry name" value="PPR"/>
    <property type="match status" value="6"/>
</dbReference>
<dbReference type="FunFam" id="1.25.40.10:FF:000031">
    <property type="entry name" value="Pentatricopeptide repeat-containing protein mitochondrial"/>
    <property type="match status" value="1"/>
</dbReference>
<dbReference type="OrthoDB" id="1886324at2759"/>
<evidence type="ECO:0000313" key="4">
    <source>
        <dbReference type="Proteomes" id="UP000243459"/>
    </source>
</evidence>
<dbReference type="GO" id="GO:0005739">
    <property type="term" value="C:mitochondrion"/>
    <property type="evidence" value="ECO:0007669"/>
    <property type="project" value="EnsemblPlants"/>
</dbReference>
<dbReference type="GO" id="GO:0010182">
    <property type="term" value="P:sugar mediated signaling pathway"/>
    <property type="evidence" value="ECO:0007669"/>
    <property type="project" value="EnsemblPlants"/>
</dbReference>
<sequence length="675" mass="75961">MAKLSTQLKTLTDLAISNLIQSCTQSQSLTSLQALHAQILKTHFSSQTFILNRLIDSYSKCGSLEHARKLFDAIPQRNTFSWNAVISAFTRAGNLEEARQLFLAMPDPDQCSWSSMVSGFAQHARFEEALDFFESMHGDDFYMNSYSLSSALSASAGLMDLSAGVQIHGLVSKLSLACDVFMGSALVDMYSKCRCPFDAQRVFEEMPEKNVVSWNSLITCYEQNGPVSEALVLFVSMMECGNEPDEKTFASVVSACATLAAIREGTQLHARTIKFDKFRNDLVLSNALVDMYAKCSRIREAKMVFDRMQVRCIVSETSILSGYARSAMVKDARSMLSGMMEKNIIAWNALIAGYTQSGEDEEALRMFLQLKRQSIGPTHYTFGNVLNACANLADLQLGLQAHGHVLKHGFRFGDGLERDIFVGNSLVDMYLKNGSTDEAVKVFESMIQRDRVSWNAMIVGYAQNGCGVEALNIFKRMLSSEEKPDNVTMIGVLSGCSHAGLVDEGRQYFKSMTGDYGLVPSRDHYACMVDLLGRAGHLEEVERFIKEMPIEPDSIIWSSFLASCRTHGNVKMGEWAAERLFKTDFENSGSYVLLSNMYAERGRWEDVLKLRRMMKQKGVVKQPGCSWIEIERKVHVFMVKDKRHPKRKEIYRILKILKMQMERFGIEEEFLIGEC</sequence>
<evidence type="ECO:0000313" key="3">
    <source>
        <dbReference type="EMBL" id="ONK57631.1"/>
    </source>
</evidence>
<feature type="repeat" description="PPR" evidence="2">
    <location>
        <begin position="210"/>
        <end position="244"/>
    </location>
</feature>
<accession>A0A5P1E4S3</accession>
<feature type="repeat" description="PPR" evidence="2">
    <location>
        <begin position="450"/>
        <end position="484"/>
    </location>
</feature>
<evidence type="ECO:0008006" key="5">
    <source>
        <dbReference type="Google" id="ProtNLM"/>
    </source>
</evidence>
<feature type="repeat" description="PPR" evidence="2">
    <location>
        <begin position="419"/>
        <end position="449"/>
    </location>
</feature>
<dbReference type="PANTHER" id="PTHR47926">
    <property type="entry name" value="PENTATRICOPEPTIDE REPEAT-CONTAINING PROTEIN"/>
    <property type="match status" value="1"/>
</dbReference>
<dbReference type="GO" id="GO:0003723">
    <property type="term" value="F:RNA binding"/>
    <property type="evidence" value="ECO:0007669"/>
    <property type="project" value="InterPro"/>
</dbReference>
<dbReference type="Pfam" id="PF20431">
    <property type="entry name" value="E_motif"/>
    <property type="match status" value="1"/>
</dbReference>